<dbReference type="EMBL" id="OZ021735">
    <property type="protein sequence ID" value="CAK9308517.1"/>
    <property type="molecule type" value="Genomic_DNA"/>
</dbReference>
<organism evidence="1 2">
    <name type="scientific">Citrullus colocynthis</name>
    <name type="common">colocynth</name>
    <dbReference type="NCBI Taxonomy" id="252529"/>
    <lineage>
        <taxon>Eukaryota</taxon>
        <taxon>Viridiplantae</taxon>
        <taxon>Streptophyta</taxon>
        <taxon>Embryophyta</taxon>
        <taxon>Tracheophyta</taxon>
        <taxon>Spermatophyta</taxon>
        <taxon>Magnoliopsida</taxon>
        <taxon>eudicotyledons</taxon>
        <taxon>Gunneridae</taxon>
        <taxon>Pentapetalae</taxon>
        <taxon>rosids</taxon>
        <taxon>fabids</taxon>
        <taxon>Cucurbitales</taxon>
        <taxon>Cucurbitaceae</taxon>
        <taxon>Benincaseae</taxon>
        <taxon>Citrullus</taxon>
    </lineage>
</organism>
<dbReference type="Proteomes" id="UP001642487">
    <property type="component" value="Chromosome 1"/>
</dbReference>
<accession>A0ABP0XLD7</accession>
<evidence type="ECO:0000313" key="1">
    <source>
        <dbReference type="EMBL" id="CAK9308517.1"/>
    </source>
</evidence>
<sequence length="124" mass="14203">MKLCSDEPFVLRWLAPVHTLLKQFSNGSICLKVPACSLSHMIAHKQFMRLALPAGSLFHVLKFTILNKTQNFYRLRVSGLPWLCVAICILLCRMDSSLLVNERPSTRIICRDGHFKAAYFIHFP</sequence>
<proteinExistence type="predicted"/>
<name>A0ABP0XLD7_9ROSI</name>
<evidence type="ECO:0000313" key="2">
    <source>
        <dbReference type="Proteomes" id="UP001642487"/>
    </source>
</evidence>
<protein>
    <submittedName>
        <fullName evidence="1">Uncharacterized protein</fullName>
    </submittedName>
</protein>
<reference evidence="1 2" key="1">
    <citation type="submission" date="2024-03" db="EMBL/GenBank/DDBJ databases">
        <authorList>
            <person name="Gkanogiannis A."/>
            <person name="Becerra Lopez-Lavalle L."/>
        </authorList>
    </citation>
    <scope>NUCLEOTIDE SEQUENCE [LARGE SCALE GENOMIC DNA]</scope>
</reference>
<keyword evidence="2" id="KW-1185">Reference proteome</keyword>
<gene>
    <name evidence="1" type="ORF">CITCOLO1_LOCUS26</name>
</gene>